<dbReference type="Proteomes" id="UP001152747">
    <property type="component" value="Unassembled WGS sequence"/>
</dbReference>
<feature type="region of interest" description="Disordered" evidence="1">
    <location>
        <begin position="244"/>
        <end position="264"/>
    </location>
</feature>
<feature type="chain" id="PRO_5040132082" description="CX domain-containing protein" evidence="3">
    <location>
        <begin position="24"/>
        <end position="366"/>
    </location>
</feature>
<evidence type="ECO:0008006" key="6">
    <source>
        <dbReference type="Google" id="ProtNLM"/>
    </source>
</evidence>
<keyword evidence="2" id="KW-0812">Transmembrane</keyword>
<keyword evidence="2" id="KW-0472">Membrane</keyword>
<evidence type="ECO:0000313" key="4">
    <source>
        <dbReference type="EMBL" id="CAI5447759.1"/>
    </source>
</evidence>
<evidence type="ECO:0000256" key="3">
    <source>
        <dbReference type="SAM" id="SignalP"/>
    </source>
</evidence>
<feature type="compositionally biased region" description="Basic and acidic residues" evidence="1">
    <location>
        <begin position="249"/>
        <end position="262"/>
    </location>
</feature>
<dbReference type="OrthoDB" id="5809445at2759"/>
<dbReference type="EMBL" id="CANHGI010000004">
    <property type="protein sequence ID" value="CAI5447759.1"/>
    <property type="molecule type" value="Genomic_DNA"/>
</dbReference>
<feature type="transmembrane region" description="Helical" evidence="2">
    <location>
        <begin position="182"/>
        <end position="201"/>
    </location>
</feature>
<evidence type="ECO:0000256" key="1">
    <source>
        <dbReference type="SAM" id="MobiDB-lite"/>
    </source>
</evidence>
<accession>A0A9P1N2R0</accession>
<proteinExistence type="predicted"/>
<sequence>MAAINITSTIIIILQFLLLSTNSSIPPPFTILKCFESIDATHLEQYPIIQFNDKKYRNRSGEITQNGLLITTQNISRNDILKFGYPSCVIYTAFDETTVYTWFGAVSQNVLPFECYTNNTQPYPPKSSSMTCIDNVPFPYSPIKQNGLLCCCTHNKCNFRHPTYYAKLRNKQTSMLMSFARFWFALIIVIYFMMIFTYILVTIKRLVKKLNCRKRSNRFDDLDSYEPREITKMHLLSLENTQDVEEVPEMEKARNEPTKVDENEPPMRTAEVTQVPDNKTMRIQSVMDKTKTKTKSSLYKSINKKLKPSFLFRNRKRKSENEPVSTDRTQEDDIVPLPPKPQVRVIGNRVQGISMNYDNSTFSDLE</sequence>
<name>A0A9P1N2R0_9PELO</name>
<evidence type="ECO:0000313" key="5">
    <source>
        <dbReference type="Proteomes" id="UP001152747"/>
    </source>
</evidence>
<evidence type="ECO:0000256" key="2">
    <source>
        <dbReference type="SAM" id="Phobius"/>
    </source>
</evidence>
<keyword evidence="3" id="KW-0732">Signal</keyword>
<organism evidence="4 5">
    <name type="scientific">Caenorhabditis angaria</name>
    <dbReference type="NCBI Taxonomy" id="860376"/>
    <lineage>
        <taxon>Eukaryota</taxon>
        <taxon>Metazoa</taxon>
        <taxon>Ecdysozoa</taxon>
        <taxon>Nematoda</taxon>
        <taxon>Chromadorea</taxon>
        <taxon>Rhabditida</taxon>
        <taxon>Rhabditina</taxon>
        <taxon>Rhabditomorpha</taxon>
        <taxon>Rhabditoidea</taxon>
        <taxon>Rhabditidae</taxon>
        <taxon>Peloderinae</taxon>
        <taxon>Caenorhabditis</taxon>
    </lineage>
</organism>
<reference evidence="4" key="1">
    <citation type="submission" date="2022-11" db="EMBL/GenBank/DDBJ databases">
        <authorList>
            <person name="Kikuchi T."/>
        </authorList>
    </citation>
    <scope>NUCLEOTIDE SEQUENCE</scope>
    <source>
        <strain evidence="4">PS1010</strain>
    </source>
</reference>
<feature type="region of interest" description="Disordered" evidence="1">
    <location>
        <begin position="310"/>
        <end position="341"/>
    </location>
</feature>
<feature type="signal peptide" evidence="3">
    <location>
        <begin position="1"/>
        <end position="23"/>
    </location>
</feature>
<protein>
    <recommendedName>
        <fullName evidence="6">CX domain-containing protein</fullName>
    </recommendedName>
</protein>
<gene>
    <name evidence="4" type="ORF">CAMP_LOCUS10396</name>
</gene>
<keyword evidence="2" id="KW-1133">Transmembrane helix</keyword>
<comment type="caution">
    <text evidence="4">The sequence shown here is derived from an EMBL/GenBank/DDBJ whole genome shotgun (WGS) entry which is preliminary data.</text>
</comment>
<keyword evidence="5" id="KW-1185">Reference proteome</keyword>
<dbReference type="AlphaFoldDB" id="A0A9P1N2R0"/>